<feature type="compositionally biased region" description="Polar residues" evidence="1">
    <location>
        <begin position="77"/>
        <end position="92"/>
    </location>
</feature>
<dbReference type="AlphaFoldDB" id="A0A6A6D2T8"/>
<evidence type="ECO:0000256" key="1">
    <source>
        <dbReference type="SAM" id="MobiDB-lite"/>
    </source>
</evidence>
<feature type="region of interest" description="Disordered" evidence="1">
    <location>
        <begin position="1"/>
        <end position="103"/>
    </location>
</feature>
<keyword evidence="3" id="KW-1185">Reference proteome</keyword>
<dbReference type="Pfam" id="PF17242">
    <property type="entry name" value="DUF5315"/>
    <property type="match status" value="1"/>
</dbReference>
<dbReference type="Proteomes" id="UP000799537">
    <property type="component" value="Unassembled WGS sequence"/>
</dbReference>
<feature type="compositionally biased region" description="Polar residues" evidence="1">
    <location>
        <begin position="37"/>
        <end position="55"/>
    </location>
</feature>
<feature type="compositionally biased region" description="Basic residues" evidence="1">
    <location>
        <begin position="292"/>
        <end position="301"/>
    </location>
</feature>
<proteinExistence type="predicted"/>
<gene>
    <name evidence="2" type="ORF">M409DRAFT_63118</name>
</gene>
<protein>
    <submittedName>
        <fullName evidence="2">Uncharacterized protein</fullName>
    </submittedName>
</protein>
<evidence type="ECO:0000313" key="3">
    <source>
        <dbReference type="Proteomes" id="UP000799537"/>
    </source>
</evidence>
<evidence type="ECO:0000313" key="2">
    <source>
        <dbReference type="EMBL" id="KAF2172429.1"/>
    </source>
</evidence>
<dbReference type="GeneID" id="54568719"/>
<feature type="compositionally biased region" description="Basic and acidic residues" evidence="1">
    <location>
        <begin position="280"/>
        <end position="291"/>
    </location>
</feature>
<reference evidence="2" key="1">
    <citation type="journal article" date="2020" name="Stud. Mycol.">
        <title>101 Dothideomycetes genomes: a test case for predicting lifestyles and emergence of pathogens.</title>
        <authorList>
            <person name="Haridas S."/>
            <person name="Albert R."/>
            <person name="Binder M."/>
            <person name="Bloem J."/>
            <person name="Labutti K."/>
            <person name="Salamov A."/>
            <person name="Andreopoulos B."/>
            <person name="Baker S."/>
            <person name="Barry K."/>
            <person name="Bills G."/>
            <person name="Bluhm B."/>
            <person name="Cannon C."/>
            <person name="Castanera R."/>
            <person name="Culley D."/>
            <person name="Daum C."/>
            <person name="Ezra D."/>
            <person name="Gonzalez J."/>
            <person name="Henrissat B."/>
            <person name="Kuo A."/>
            <person name="Liang C."/>
            <person name="Lipzen A."/>
            <person name="Lutzoni F."/>
            <person name="Magnuson J."/>
            <person name="Mondo S."/>
            <person name="Nolan M."/>
            <person name="Ohm R."/>
            <person name="Pangilinan J."/>
            <person name="Park H.-J."/>
            <person name="Ramirez L."/>
            <person name="Alfaro M."/>
            <person name="Sun H."/>
            <person name="Tritt A."/>
            <person name="Yoshinaga Y."/>
            <person name="Zwiers L.-H."/>
            <person name="Turgeon B."/>
            <person name="Goodwin S."/>
            <person name="Spatafora J."/>
            <person name="Crous P."/>
            <person name="Grigoriev I."/>
        </authorList>
    </citation>
    <scope>NUCLEOTIDE SEQUENCE</scope>
    <source>
        <strain evidence="2">ATCC 36951</strain>
    </source>
</reference>
<dbReference type="EMBL" id="ML993581">
    <property type="protein sequence ID" value="KAF2172429.1"/>
    <property type="molecule type" value="Genomic_DNA"/>
</dbReference>
<feature type="region of interest" description="Disordered" evidence="1">
    <location>
        <begin position="267"/>
        <end position="301"/>
    </location>
</feature>
<feature type="compositionally biased region" description="Polar residues" evidence="1">
    <location>
        <begin position="1"/>
        <end position="22"/>
    </location>
</feature>
<name>A0A6A6D2T8_ZASCE</name>
<accession>A0A6A6D2T8</accession>
<dbReference type="RefSeq" id="XP_033673318.1">
    <property type="nucleotide sequence ID" value="XM_033815447.1"/>
</dbReference>
<organism evidence="2 3">
    <name type="scientific">Zasmidium cellare ATCC 36951</name>
    <dbReference type="NCBI Taxonomy" id="1080233"/>
    <lineage>
        <taxon>Eukaryota</taxon>
        <taxon>Fungi</taxon>
        <taxon>Dikarya</taxon>
        <taxon>Ascomycota</taxon>
        <taxon>Pezizomycotina</taxon>
        <taxon>Dothideomycetes</taxon>
        <taxon>Dothideomycetidae</taxon>
        <taxon>Mycosphaerellales</taxon>
        <taxon>Mycosphaerellaceae</taxon>
        <taxon>Zasmidium</taxon>
    </lineage>
</organism>
<feature type="region of interest" description="Disordered" evidence="1">
    <location>
        <begin position="181"/>
        <end position="223"/>
    </location>
</feature>
<sequence>MSSNASTLTSNNKPSPTANTKPNRLPAPTLFVGPPSRNASQLSIARTATHDSTLNKTRDTLNRQKSALSRPYHPDAETNTGDGDAPNPSSNLPPLKKASEKAVEAKWKEMQSTLNEVELTAQSSTHVFGESHAAALDDLRRAQVELARAWGRGNERQADAAEDLELNINRFKGAEDIALDRSSAHSRRQRADTAASTSTALSDESTSVRSDVTSRSGRSQLEDETAADIKLASERRAANEAYFKKVDSGVKDVVAKLAVVAEAMRGVEGESRSLWSSSTERTEMTAEEEHRPKSKGKNSAS</sequence>
<dbReference type="OrthoDB" id="4158841at2759"/>
<feature type="compositionally biased region" description="Low complexity" evidence="1">
    <location>
        <begin position="192"/>
        <end position="219"/>
    </location>
</feature>